<dbReference type="RefSeq" id="WP_034565355.1">
    <property type="nucleotide sequence ID" value="NZ_CAMCCI010000100.1"/>
</dbReference>
<organism evidence="1 2">
    <name type="scientific">Helicobacter bilis</name>
    <dbReference type="NCBI Taxonomy" id="37372"/>
    <lineage>
        <taxon>Bacteria</taxon>
        <taxon>Pseudomonadati</taxon>
        <taxon>Campylobacterota</taxon>
        <taxon>Epsilonproteobacteria</taxon>
        <taxon>Campylobacterales</taxon>
        <taxon>Helicobacteraceae</taxon>
        <taxon>Helicobacter</taxon>
    </lineage>
</organism>
<evidence type="ECO:0000313" key="2">
    <source>
        <dbReference type="Proteomes" id="UP000029857"/>
    </source>
</evidence>
<comment type="caution">
    <text evidence="1">The sequence shown here is derived from an EMBL/GenBank/DDBJ whole genome shotgun (WGS) entry which is preliminary data.</text>
</comment>
<dbReference type="Pfam" id="PF05862">
    <property type="entry name" value="IceA2"/>
    <property type="match status" value="2"/>
</dbReference>
<dbReference type="Proteomes" id="UP000029857">
    <property type="component" value="Unassembled WGS sequence"/>
</dbReference>
<reference evidence="1 2" key="1">
    <citation type="journal article" date="2014" name="Genome Announc.">
        <title>Draft genome sequences of eight enterohepatic helicobacter species isolated from both laboratory and wild rodents.</title>
        <authorList>
            <person name="Sheh A."/>
            <person name="Shen Z."/>
            <person name="Fox J.G."/>
        </authorList>
    </citation>
    <scope>NUCLEOTIDE SEQUENCE [LARGE SCALE GENOMIC DNA]</scope>
    <source>
        <strain evidence="1 2">ATCC 49320</strain>
    </source>
</reference>
<dbReference type="InterPro" id="IPR008655">
    <property type="entry name" value="IceA2"/>
</dbReference>
<evidence type="ECO:0000313" key="1">
    <source>
        <dbReference type="EMBL" id="TLE08046.1"/>
    </source>
</evidence>
<sequence length="97" mass="10501">MAYIVKIDQGKAKIYDGGSYKRSVGSNVIACDCDDEWVACVEKNVVKQYSISGSYKRTYPDRDAVGVNVGGGSIAIRLANGKVKEYKASSGSYVKSY</sequence>
<protein>
    <submittedName>
        <fullName evidence="1">IceA2 protein</fullName>
    </submittedName>
</protein>
<accession>A0A4V6YSL9</accession>
<dbReference type="EMBL" id="JRPJ02000063">
    <property type="protein sequence ID" value="TLE08046.1"/>
    <property type="molecule type" value="Genomic_DNA"/>
</dbReference>
<dbReference type="AlphaFoldDB" id="A0A4V6YSL9"/>
<proteinExistence type="predicted"/>
<gene>
    <name evidence="1" type="ORF">LS79_010670</name>
</gene>
<name>A0A4V6YSL9_9HELI</name>